<accession>A0A9N8ET86</accession>
<feature type="compositionally biased region" description="Basic and acidic residues" evidence="1">
    <location>
        <begin position="218"/>
        <end position="238"/>
    </location>
</feature>
<comment type="caution">
    <text evidence="2">The sequence shown here is derived from an EMBL/GenBank/DDBJ whole genome shotgun (WGS) entry which is preliminary data.</text>
</comment>
<reference evidence="2" key="1">
    <citation type="submission" date="2020-06" db="EMBL/GenBank/DDBJ databases">
        <authorList>
            <consortium name="Plant Systems Biology data submission"/>
        </authorList>
    </citation>
    <scope>NUCLEOTIDE SEQUENCE</scope>
    <source>
        <strain evidence="2">D6</strain>
    </source>
</reference>
<protein>
    <submittedName>
        <fullName evidence="2">Uncharacterized protein</fullName>
    </submittedName>
</protein>
<dbReference type="Proteomes" id="UP001153069">
    <property type="component" value="Unassembled WGS sequence"/>
</dbReference>
<sequence length="324" mass="36853">MHAIKYRRAVQQAMTTNPRTTQQVKRVRHVSFNVDPDEEEARSLRGHLRRKDKKDLRRLLQVLLSNPATGEAPTMTLEQRTLLMQDALKALLRVDSHDALMSLYNGEGVIFRQDHEESLRSFPFILDSFLNAAGATTGSTPSEDCTRVGDRLRWFRQTQCNYDDLIKQAGVEPSLWALCRNTCFRLKFSSGCVVLVADDDDATSDTSSGQVESNEGIQGREEEEREKLEPKKKTEHGTSTESFMLAVPKQDVGTEGESAPCSDRKDDKTKRMLPQETKKQSPPSPKRRKHLTTLASYRKLVRVWQSSSLRPLVLFQSNLHKSHK</sequence>
<evidence type="ECO:0000313" key="3">
    <source>
        <dbReference type="Proteomes" id="UP001153069"/>
    </source>
</evidence>
<evidence type="ECO:0000313" key="2">
    <source>
        <dbReference type="EMBL" id="CAB9525034.1"/>
    </source>
</evidence>
<name>A0A9N8ET86_9STRA</name>
<dbReference type="EMBL" id="CAICTM010001618">
    <property type="protein sequence ID" value="CAB9525034.1"/>
    <property type="molecule type" value="Genomic_DNA"/>
</dbReference>
<feature type="region of interest" description="Disordered" evidence="1">
    <location>
        <begin position="201"/>
        <end position="293"/>
    </location>
</feature>
<gene>
    <name evidence="2" type="ORF">SEMRO_1620_G286520.1</name>
</gene>
<dbReference type="AlphaFoldDB" id="A0A9N8ET86"/>
<keyword evidence="3" id="KW-1185">Reference proteome</keyword>
<evidence type="ECO:0000256" key="1">
    <source>
        <dbReference type="SAM" id="MobiDB-lite"/>
    </source>
</evidence>
<organism evidence="2 3">
    <name type="scientific">Seminavis robusta</name>
    <dbReference type="NCBI Taxonomy" id="568900"/>
    <lineage>
        <taxon>Eukaryota</taxon>
        <taxon>Sar</taxon>
        <taxon>Stramenopiles</taxon>
        <taxon>Ochrophyta</taxon>
        <taxon>Bacillariophyta</taxon>
        <taxon>Bacillariophyceae</taxon>
        <taxon>Bacillariophycidae</taxon>
        <taxon>Naviculales</taxon>
        <taxon>Naviculaceae</taxon>
        <taxon>Seminavis</taxon>
    </lineage>
</organism>
<proteinExistence type="predicted"/>